<dbReference type="NCBIfam" id="NF001616">
    <property type="entry name" value="PRK00405.1"/>
    <property type="match status" value="1"/>
</dbReference>
<comment type="caution">
    <text evidence="15">The sequence shown here is derived from an EMBL/GenBank/DDBJ whole genome shotgun (WGS) entry which is preliminary data.</text>
</comment>
<dbReference type="GO" id="GO:0006351">
    <property type="term" value="P:DNA-templated transcription"/>
    <property type="evidence" value="ECO:0007669"/>
    <property type="project" value="UniProtKB-UniRule"/>
</dbReference>
<evidence type="ECO:0000259" key="10">
    <source>
        <dbReference type="Pfam" id="PF04560"/>
    </source>
</evidence>
<dbReference type="FunFam" id="2.40.50.150:FF:000001">
    <property type="entry name" value="DNA-directed RNA polymerase subunit beta"/>
    <property type="match status" value="1"/>
</dbReference>
<feature type="domain" description="DNA-directed RNA polymerase beta subunit external 1" evidence="14">
    <location>
        <begin position="618"/>
        <end position="683"/>
    </location>
</feature>
<organism evidence="15 16">
    <name type="scientific">SAR92 clade bacterium</name>
    <dbReference type="NCBI Taxonomy" id="2315479"/>
    <lineage>
        <taxon>Bacteria</taxon>
        <taxon>Pseudomonadati</taxon>
        <taxon>Pseudomonadota</taxon>
        <taxon>Gammaproteobacteria</taxon>
        <taxon>Cellvibrionales</taxon>
        <taxon>Porticoccaceae</taxon>
        <taxon>SAR92 clade</taxon>
    </lineage>
</organism>
<evidence type="ECO:0000256" key="5">
    <source>
        <dbReference type="ARBA" id="ARBA00048552"/>
    </source>
</evidence>
<evidence type="ECO:0000259" key="13">
    <source>
        <dbReference type="Pfam" id="PF04565"/>
    </source>
</evidence>
<dbReference type="Pfam" id="PF04561">
    <property type="entry name" value="RNA_pol_Rpb2_2"/>
    <property type="match status" value="3"/>
</dbReference>
<dbReference type="HAMAP" id="MF_01321">
    <property type="entry name" value="RNApol_bact_RpoB"/>
    <property type="match status" value="1"/>
</dbReference>
<dbReference type="GO" id="GO:0003677">
    <property type="term" value="F:DNA binding"/>
    <property type="evidence" value="ECO:0007669"/>
    <property type="project" value="UniProtKB-UniRule"/>
</dbReference>
<dbReference type="GO" id="GO:0003899">
    <property type="term" value="F:DNA-directed RNA polymerase activity"/>
    <property type="evidence" value="ECO:0007669"/>
    <property type="project" value="UniProtKB-UniRule"/>
</dbReference>
<dbReference type="FunFam" id="2.40.50.100:FF:000006">
    <property type="entry name" value="DNA-directed RNA polymerase subunit beta"/>
    <property type="match status" value="1"/>
</dbReference>
<evidence type="ECO:0000256" key="2">
    <source>
        <dbReference type="ARBA" id="ARBA00022679"/>
    </source>
</evidence>
<dbReference type="Gene3D" id="2.40.50.100">
    <property type="match status" value="1"/>
</dbReference>
<evidence type="ECO:0000313" key="15">
    <source>
        <dbReference type="EMBL" id="RZO18508.1"/>
    </source>
</evidence>
<feature type="domain" description="RNA polymerase beta subunit protrusion" evidence="12">
    <location>
        <begin position="27"/>
        <end position="526"/>
    </location>
</feature>
<comment type="subunit">
    <text evidence="6 8">The RNAP catalytic core consists of 2 alpha, 1 beta, 1 beta' and 1 omega subunit. When a sigma factor is associated with the core the holoenzyme is formed, which can initiate transcription.</text>
</comment>
<dbReference type="InterPro" id="IPR037034">
    <property type="entry name" value="RNA_pol_Rpb2_2_sf"/>
</dbReference>
<dbReference type="Pfam" id="PF00562">
    <property type="entry name" value="RNA_pol_Rpb2_6"/>
    <property type="match status" value="1"/>
</dbReference>
<gene>
    <name evidence="6 15" type="primary">rpoB</name>
    <name evidence="15" type="ORF">EVB03_09720</name>
</gene>
<dbReference type="PROSITE" id="PS01166">
    <property type="entry name" value="RNA_POL_BETA"/>
    <property type="match status" value="1"/>
</dbReference>
<feature type="domain" description="DNA-directed RNA polymerase subunit 2 hybrid-binding" evidence="9">
    <location>
        <begin position="744"/>
        <end position="1302"/>
    </location>
</feature>
<accession>A0A520MBD6</accession>
<dbReference type="InterPro" id="IPR042107">
    <property type="entry name" value="DNA-dir_RNA_pol_bsu_ext_1_sf"/>
</dbReference>
<sequence length="1380" mass="153428">MAYSFTEKKRIRKNFGKLPNTMDLPYLLAIQLDSYKKFTQKGVAVEDRLNTGLHAALNSIFPIVGYSGHAALEYVDYVMGKPAFDEEECKLRGVTYSVPLRVRVRLVIYDKESTNKAIKDIREQEVYLGEIPLMTENGTFIINGTERVIVSQLHRSPGVIFDHDKGKTHSSGKLLYTARVIPYRGSWLDFEFDPKDLLYVRIDRRRKLPATILLRALGYNSEEILERFFDTSIFHFKKDIFSLELDPERLRGEIAAFDIKDKKGGVVVEKGRRITARHIRELEKGKVTTLEVPQEYLIGRALAKDIADPNTGELLLECNTEISEENLALMLEAGIADIETLYTNDLDCGPFISDTLRADPSRTQLEALVEIYRMMRPGEPPTKESAENLFFNLFFNLERYDLSSVGRMKFNRRLDREVEQGAGILYDERYFSMLKTDEAKELAEQYGDGSDIADVMSKLISIRNGKGSVDDIDHLGNRRIRSVGEMAENQFRVGLVRVERAVKERLGVAESEGLMPQDLVNAKPVAAAMKEFFGSSQLSQFMDQNNPLSEVTHKRRVSALGPGGLTRERAGFEVRDVHPTHYGRVCPIETPEGPNIGLINSLATYARTNHYGFIETPYRKVIDGKVTKDIEYLSAINESQFVIAQASAEINPKNEFVDDLVAVRHQNEFTSKSPVDIDFMDVSPQQVVSVAASLIPFLEHDDANRALMGSNMQRQAVPTLRAEAPLVGTGIERTVASDSGVCKVAKRGGVIESVDAGRIVVRVSDSEVESGEAGVDIYNLTKYTRSNQNTCINQSPIVKQGDSISRGDVLADGPSVDLGELALGQNMRIAFMPWNGYNFEDSILISERVVQEDRFTTIHIQELTCVARDTKLGSEEITADIPNVGEVALARLDESGIVHIGAEVTAGDILVGKVTPKGETQLTPEEKLLRAIFGEKASDVKDTSLRVPSSIKGTVINVQVFTRDGLDKDQRSLDIERAELDQFRKDLNDEYRIVENATLGRLFASLGGAKVVKASGLKKGEKLTAEAVADYTADDWFAIRMEKADFNDQISAAQTQLSERRTQLDDRFEEKRGKLQSGDDLAPGVLKTVKVYLAVKRRIQPGDKMAGRHGNKGVISVIKPVEDMPYDESGEPVDIVLNPLGVPSRMNVGQVLEVHMGMAAKGLGVKIDAMIKAQAKAAEVRKFLQDVYDVGDTVYGTNLKELSDKEVLELASNLRSGVPIATPVFDGAHEVELKSMLALADLPESGQTTLYDGRTGDKFDRPVTVGYMYMLKLNHLVDDKMHARSTGSYSLVTQQPLGGKAQFGGQRFGEMEVWALEAYGAAYTLQEMLTVKSDDVAGRTKMYKNIVDGDHRMEPGMPESFNVLVKEVRSLGINMELENE</sequence>
<evidence type="ECO:0000256" key="8">
    <source>
        <dbReference type="RuleBase" id="RU363031"/>
    </source>
</evidence>
<feature type="domain" description="RNA polymerase Rpb2" evidence="13">
    <location>
        <begin position="540"/>
        <end position="607"/>
    </location>
</feature>
<name>A0A520MBD6_9GAMM</name>
<dbReference type="InterPro" id="IPR019462">
    <property type="entry name" value="DNA-dir_RNA_pol_bsu_external_1"/>
</dbReference>
<dbReference type="Gene3D" id="3.90.1800.10">
    <property type="entry name" value="RNA polymerase alpha subunit dimerisation domain"/>
    <property type="match status" value="1"/>
</dbReference>
<dbReference type="CDD" id="cd00653">
    <property type="entry name" value="RNA_pol_B_RPB2"/>
    <property type="match status" value="1"/>
</dbReference>
<dbReference type="Gene3D" id="3.90.1100.10">
    <property type="match status" value="2"/>
</dbReference>
<dbReference type="Pfam" id="PF04565">
    <property type="entry name" value="RNA_pol_Rpb2_3"/>
    <property type="match status" value="1"/>
</dbReference>
<comment type="function">
    <text evidence="6 8">DNA-dependent RNA polymerase catalyzes the transcription of DNA into RNA using the four ribonucleoside triphosphates as substrates.</text>
</comment>
<proteinExistence type="inferred from homology"/>
<dbReference type="InterPro" id="IPR037033">
    <property type="entry name" value="DNA-dir_RNAP_su2_hyb_sf"/>
</dbReference>
<dbReference type="Gene3D" id="2.40.270.10">
    <property type="entry name" value="DNA-directed RNA polymerase, subunit 2, domain 6"/>
    <property type="match status" value="1"/>
</dbReference>
<feature type="domain" description="RNA polymerase Rpb2" evidence="11">
    <location>
        <begin position="350"/>
        <end position="419"/>
    </location>
</feature>
<protein>
    <recommendedName>
        <fullName evidence="6 8">DNA-directed RNA polymerase subunit beta</fullName>
        <shortName evidence="6">RNAP subunit beta</shortName>
        <ecNumber evidence="6 8">2.7.7.6</ecNumber>
    </recommendedName>
    <alternativeName>
        <fullName evidence="6">RNA polymerase subunit beta</fullName>
    </alternativeName>
    <alternativeName>
        <fullName evidence="6">Transcriptase subunit beta</fullName>
    </alternativeName>
</protein>
<evidence type="ECO:0000256" key="6">
    <source>
        <dbReference type="HAMAP-Rule" id="MF_01321"/>
    </source>
</evidence>
<dbReference type="InterPro" id="IPR007644">
    <property type="entry name" value="RNA_pol_bsu_protrusion"/>
</dbReference>
<dbReference type="InterPro" id="IPR010243">
    <property type="entry name" value="RNA_pol_bsu_bac"/>
</dbReference>
<evidence type="ECO:0000313" key="16">
    <source>
        <dbReference type="Proteomes" id="UP000315889"/>
    </source>
</evidence>
<dbReference type="NCBIfam" id="TIGR02013">
    <property type="entry name" value="rpoB"/>
    <property type="match status" value="1"/>
</dbReference>
<keyword evidence="3 6" id="KW-0548">Nucleotidyltransferase</keyword>
<dbReference type="Pfam" id="PF04563">
    <property type="entry name" value="RNA_pol_Rpb2_1"/>
    <property type="match status" value="1"/>
</dbReference>
<evidence type="ECO:0000259" key="11">
    <source>
        <dbReference type="Pfam" id="PF04561"/>
    </source>
</evidence>
<feature type="domain" description="RNA polymerase Rpb2" evidence="10">
    <location>
        <begin position="1304"/>
        <end position="1379"/>
    </location>
</feature>
<dbReference type="InterPro" id="IPR015712">
    <property type="entry name" value="DNA-dir_RNA_pol_su2"/>
</dbReference>
<comment type="similarity">
    <text evidence="6 7">Belongs to the RNA polymerase beta chain family.</text>
</comment>
<evidence type="ECO:0000259" key="14">
    <source>
        <dbReference type="Pfam" id="PF10385"/>
    </source>
</evidence>
<dbReference type="SUPFAM" id="SSF64484">
    <property type="entry name" value="beta and beta-prime subunits of DNA dependent RNA-polymerase"/>
    <property type="match status" value="1"/>
</dbReference>
<dbReference type="Pfam" id="PF04560">
    <property type="entry name" value="RNA_pol_Rpb2_7"/>
    <property type="match status" value="1"/>
</dbReference>
<dbReference type="FunFam" id="3.90.1800.10:FF:000001">
    <property type="entry name" value="DNA-directed RNA polymerase subunit beta"/>
    <property type="match status" value="1"/>
</dbReference>
<evidence type="ECO:0000256" key="7">
    <source>
        <dbReference type="RuleBase" id="RU000434"/>
    </source>
</evidence>
<keyword evidence="1 6" id="KW-0240">DNA-directed RNA polymerase</keyword>
<dbReference type="InterPro" id="IPR007641">
    <property type="entry name" value="RNA_pol_Rpb2_7"/>
</dbReference>
<dbReference type="Gene3D" id="2.30.150.10">
    <property type="entry name" value="DNA-directed RNA polymerase, beta subunit, external 1 domain"/>
    <property type="match status" value="1"/>
</dbReference>
<dbReference type="Gene3D" id="2.40.50.150">
    <property type="match status" value="1"/>
</dbReference>
<keyword evidence="4 6" id="KW-0804">Transcription</keyword>
<evidence type="ECO:0000256" key="4">
    <source>
        <dbReference type="ARBA" id="ARBA00023163"/>
    </source>
</evidence>
<evidence type="ECO:0000259" key="12">
    <source>
        <dbReference type="Pfam" id="PF04563"/>
    </source>
</evidence>
<dbReference type="InterPro" id="IPR007121">
    <property type="entry name" value="RNA_pol_bsu_CS"/>
</dbReference>
<dbReference type="EC" id="2.7.7.6" evidence="6 8"/>
<evidence type="ECO:0000256" key="3">
    <source>
        <dbReference type="ARBA" id="ARBA00022695"/>
    </source>
</evidence>
<keyword evidence="2 6" id="KW-0808">Transferase</keyword>
<feature type="domain" description="RNA polymerase Rpb2" evidence="11">
    <location>
        <begin position="450"/>
        <end position="481"/>
    </location>
</feature>
<dbReference type="Pfam" id="PF10385">
    <property type="entry name" value="RNA_pol_Rpb2_45"/>
    <property type="match status" value="1"/>
</dbReference>
<dbReference type="InterPro" id="IPR007120">
    <property type="entry name" value="DNA-dir_RNAP_su2_dom"/>
</dbReference>
<evidence type="ECO:0000259" key="9">
    <source>
        <dbReference type="Pfam" id="PF00562"/>
    </source>
</evidence>
<dbReference type="FunFam" id="2.40.270.10:FF:000003">
    <property type="entry name" value="DNA-directed RNA polymerase subunit beta"/>
    <property type="match status" value="1"/>
</dbReference>
<dbReference type="GO" id="GO:0032549">
    <property type="term" value="F:ribonucleoside binding"/>
    <property type="evidence" value="ECO:0007669"/>
    <property type="project" value="InterPro"/>
</dbReference>
<dbReference type="EMBL" id="SHBP01000027">
    <property type="protein sequence ID" value="RZO18508.1"/>
    <property type="molecule type" value="Genomic_DNA"/>
</dbReference>
<comment type="catalytic activity">
    <reaction evidence="5 6 8">
        <text>RNA(n) + a ribonucleoside 5'-triphosphate = RNA(n+1) + diphosphate</text>
        <dbReference type="Rhea" id="RHEA:21248"/>
        <dbReference type="Rhea" id="RHEA-COMP:14527"/>
        <dbReference type="Rhea" id="RHEA-COMP:17342"/>
        <dbReference type="ChEBI" id="CHEBI:33019"/>
        <dbReference type="ChEBI" id="CHEBI:61557"/>
        <dbReference type="ChEBI" id="CHEBI:140395"/>
        <dbReference type="EC" id="2.7.7.6"/>
    </reaction>
</comment>
<evidence type="ECO:0000256" key="1">
    <source>
        <dbReference type="ARBA" id="ARBA00022478"/>
    </source>
</evidence>
<dbReference type="Gene3D" id="3.90.1110.10">
    <property type="entry name" value="RNA polymerase Rpb2, domain 2"/>
    <property type="match status" value="1"/>
</dbReference>
<dbReference type="Proteomes" id="UP000315889">
    <property type="component" value="Unassembled WGS sequence"/>
</dbReference>
<feature type="domain" description="RNA polymerase Rpb2" evidence="11">
    <location>
        <begin position="155"/>
        <end position="229"/>
    </location>
</feature>
<reference evidence="15 16" key="1">
    <citation type="submission" date="2019-02" db="EMBL/GenBank/DDBJ databases">
        <title>Prokaryotic population dynamics and viral predation in marine succession experiment using metagenomics: the confinement effect.</title>
        <authorList>
            <person name="Haro-Moreno J.M."/>
            <person name="Rodriguez-Valera F."/>
            <person name="Lopez-Perez M."/>
        </authorList>
    </citation>
    <scope>NUCLEOTIDE SEQUENCE [LARGE SCALE GENOMIC DNA]</scope>
    <source>
        <strain evidence="15">MED-G170</strain>
    </source>
</reference>
<dbReference type="InterPro" id="IPR007645">
    <property type="entry name" value="RNA_pol_Rpb2_3"/>
</dbReference>
<dbReference type="GO" id="GO:0000428">
    <property type="term" value="C:DNA-directed RNA polymerase complex"/>
    <property type="evidence" value="ECO:0007669"/>
    <property type="project" value="UniProtKB-KW"/>
</dbReference>
<dbReference type="FunFam" id="3.90.1110.10:FF:000001">
    <property type="entry name" value="DNA-directed RNA polymerase subunit beta"/>
    <property type="match status" value="1"/>
</dbReference>
<dbReference type="PANTHER" id="PTHR20856">
    <property type="entry name" value="DNA-DIRECTED RNA POLYMERASE I SUBUNIT 2"/>
    <property type="match status" value="1"/>
</dbReference>
<dbReference type="InterPro" id="IPR014724">
    <property type="entry name" value="RNA_pol_RPB2_OB-fold"/>
</dbReference>
<dbReference type="InterPro" id="IPR007642">
    <property type="entry name" value="RNA_pol_Rpb2_2"/>
</dbReference>